<gene>
    <name evidence="2" type="ORF">AU252_05270</name>
</gene>
<feature type="region of interest" description="Disordered" evidence="1">
    <location>
        <begin position="39"/>
        <end position="58"/>
    </location>
</feature>
<evidence type="ECO:0000256" key="1">
    <source>
        <dbReference type="SAM" id="MobiDB-lite"/>
    </source>
</evidence>
<name>A0A0U3QGK7_9MICC</name>
<feature type="compositionally biased region" description="Basic and acidic residues" evidence="1">
    <location>
        <begin position="40"/>
        <end position="58"/>
    </location>
</feature>
<dbReference type="Pfam" id="PF22507">
    <property type="entry name" value="DUF6994"/>
    <property type="match status" value="1"/>
</dbReference>
<dbReference type="AlphaFoldDB" id="A0A0U3QGK7"/>
<feature type="region of interest" description="Disordered" evidence="1">
    <location>
        <begin position="1"/>
        <end position="33"/>
    </location>
</feature>
<evidence type="ECO:0000313" key="3">
    <source>
        <dbReference type="Proteomes" id="UP000065151"/>
    </source>
</evidence>
<protein>
    <submittedName>
        <fullName evidence="2">Uncharacterized protein</fullName>
    </submittedName>
</protein>
<sequence>MMGEKMSEHGLAGATAVLDEVGGRPPNTPEMLVCSTSFDYKTDSPARNNPDPDRDSPKLRSLHQLLWTKKLNSGVLFAQTVPPNRGDGYLIFTDTSGGRHWYGSDAITNSYTKWLRPRPLADAIAGLNEEQRARYLNPPYTIGSAMIWPVRTADRPTINQARGIRSLIADRMDLTLECIRRHYAGEPESPLAGVLNAYADFFALFDGFKEFVDFFHLQDLVTADYDEVRFFLPFDNFKRRGTPATTEEYVTYREATLEFIAKRGQRITKWLEDNHPDNEIGG</sequence>
<evidence type="ECO:0000313" key="2">
    <source>
        <dbReference type="EMBL" id="ALV40651.1"/>
    </source>
</evidence>
<dbReference type="KEGG" id="psul:AU252_05270"/>
<accession>A0A0U3QGK7</accession>
<organism evidence="2">
    <name type="scientific">Pseudarthrobacter sulfonivorans</name>
    <dbReference type="NCBI Taxonomy" id="121292"/>
    <lineage>
        <taxon>Bacteria</taxon>
        <taxon>Bacillati</taxon>
        <taxon>Actinomycetota</taxon>
        <taxon>Actinomycetes</taxon>
        <taxon>Micrococcales</taxon>
        <taxon>Micrococcaceae</taxon>
        <taxon>Pseudarthrobacter</taxon>
    </lineage>
</organism>
<dbReference type="InterPro" id="IPR054263">
    <property type="entry name" value="DUF6994"/>
</dbReference>
<dbReference type="EMBL" id="CP013747">
    <property type="protein sequence ID" value="ALV40651.1"/>
    <property type="molecule type" value="Genomic_DNA"/>
</dbReference>
<dbReference type="Proteomes" id="UP000065151">
    <property type="component" value="Chromosome"/>
</dbReference>
<reference evidence="2 3" key="1">
    <citation type="submission" date="2015-12" db="EMBL/GenBank/DDBJ databases">
        <authorList>
            <person name="Shamseldin A."/>
            <person name="Moawad H."/>
            <person name="Abd El-Rahim W.M."/>
            <person name="Sadowsky M.J."/>
        </authorList>
    </citation>
    <scope>NUCLEOTIDE SEQUENCE [LARGE SCALE GENOMIC DNA]</scope>
    <source>
        <strain evidence="2 3">Ar51</strain>
    </source>
</reference>
<proteinExistence type="predicted"/>